<sequence>MKTEPKTFRDGIRTAARLYACKCSLYCQLSGWYGYVAYVTGKPEVYLPGLILHALLAWASRH</sequence>
<evidence type="ECO:0000313" key="2">
    <source>
        <dbReference type="Proteomes" id="UP000693972"/>
    </source>
</evidence>
<accession>A0A975TW57</accession>
<organism evidence="1">
    <name type="scientific">Gymnodinialimonas phycosphaerae</name>
    <dbReference type="NCBI Taxonomy" id="2841589"/>
    <lineage>
        <taxon>Bacteria</taxon>
        <taxon>Pseudomonadati</taxon>
        <taxon>Pseudomonadota</taxon>
        <taxon>Alphaproteobacteria</taxon>
        <taxon>Rhodobacterales</taxon>
        <taxon>Paracoccaceae</taxon>
        <taxon>Gymnodinialimonas</taxon>
    </lineage>
</organism>
<dbReference type="AlphaFoldDB" id="A0A975TW57"/>
<reference evidence="1 2" key="1">
    <citation type="submission" date="2021-07" db="EMBL/GenBank/DDBJ databases">
        <title>Karlodiniumbacter phycospheric gen. nov., sp. nov., a phycosphere bacterium isolated from karlodinium veneficum.</title>
        <authorList>
            <person name="Peng Y."/>
            <person name="Jiang L."/>
            <person name="Lee J."/>
        </authorList>
    </citation>
    <scope>NUCLEOTIDE SEQUENCE</scope>
    <source>
        <strain evidence="1 2">N5</strain>
    </source>
</reference>
<dbReference type="EMBL" id="JAIMBW010000001">
    <property type="protein sequence ID" value="MBY4891785.1"/>
    <property type="molecule type" value="Genomic_DNA"/>
</dbReference>
<gene>
    <name evidence="1" type="ORF">KUL25_03280</name>
</gene>
<keyword evidence="2" id="KW-1185">Reference proteome</keyword>
<proteinExistence type="predicted"/>
<dbReference type="RefSeq" id="WP_257891629.1">
    <property type="nucleotide sequence ID" value="NZ_JAIMBW010000001.1"/>
</dbReference>
<dbReference type="Proteomes" id="UP000693972">
    <property type="component" value="Unassembled WGS sequence"/>
</dbReference>
<dbReference type="EMBL" id="CP078073">
    <property type="protein sequence ID" value="QXL88560.1"/>
    <property type="molecule type" value="Genomic_DNA"/>
</dbReference>
<name>A0A975TW57_9RHOB</name>
<protein>
    <submittedName>
        <fullName evidence="1">Uncharacterized protein</fullName>
    </submittedName>
</protein>
<evidence type="ECO:0000313" key="1">
    <source>
        <dbReference type="EMBL" id="QXL88560.1"/>
    </source>
</evidence>